<evidence type="ECO:0008006" key="4">
    <source>
        <dbReference type="Google" id="ProtNLM"/>
    </source>
</evidence>
<keyword evidence="1" id="KW-0472">Membrane</keyword>
<feature type="transmembrane region" description="Helical" evidence="1">
    <location>
        <begin position="37"/>
        <end position="55"/>
    </location>
</feature>
<proteinExistence type="predicted"/>
<feature type="transmembrane region" description="Helical" evidence="1">
    <location>
        <begin position="102"/>
        <end position="121"/>
    </location>
</feature>
<reference evidence="2" key="1">
    <citation type="journal article" date="2023" name="bioRxiv">
        <title>Improved chromosome-level genome assembly for marigold (Tagetes erecta).</title>
        <authorList>
            <person name="Jiang F."/>
            <person name="Yuan L."/>
            <person name="Wang S."/>
            <person name="Wang H."/>
            <person name="Xu D."/>
            <person name="Wang A."/>
            <person name="Fan W."/>
        </authorList>
    </citation>
    <scope>NUCLEOTIDE SEQUENCE</scope>
    <source>
        <strain evidence="2">WSJ</strain>
        <tissue evidence="2">Leaf</tissue>
    </source>
</reference>
<feature type="transmembrane region" description="Helical" evidence="1">
    <location>
        <begin position="67"/>
        <end position="90"/>
    </location>
</feature>
<evidence type="ECO:0000313" key="3">
    <source>
        <dbReference type="Proteomes" id="UP001229421"/>
    </source>
</evidence>
<dbReference type="EMBL" id="JAUHHV010000005">
    <property type="protein sequence ID" value="KAK1425411.1"/>
    <property type="molecule type" value="Genomic_DNA"/>
</dbReference>
<protein>
    <recommendedName>
        <fullName evidence="4">PGG domain-containing protein</fullName>
    </recommendedName>
</protein>
<name>A0AAD8KQI9_TARER</name>
<accession>A0AAD8KQI9</accession>
<keyword evidence="3" id="KW-1185">Reference proteome</keyword>
<evidence type="ECO:0000256" key="1">
    <source>
        <dbReference type="SAM" id="Phobius"/>
    </source>
</evidence>
<keyword evidence="1" id="KW-1133">Transmembrane helix</keyword>
<gene>
    <name evidence="2" type="ORF">QVD17_20763</name>
</gene>
<feature type="transmembrane region" description="Helical" evidence="1">
    <location>
        <begin position="127"/>
        <end position="147"/>
    </location>
</feature>
<keyword evidence="1" id="KW-0812">Transmembrane</keyword>
<organism evidence="2 3">
    <name type="scientific">Tagetes erecta</name>
    <name type="common">African marigold</name>
    <dbReference type="NCBI Taxonomy" id="13708"/>
    <lineage>
        <taxon>Eukaryota</taxon>
        <taxon>Viridiplantae</taxon>
        <taxon>Streptophyta</taxon>
        <taxon>Embryophyta</taxon>
        <taxon>Tracheophyta</taxon>
        <taxon>Spermatophyta</taxon>
        <taxon>Magnoliopsida</taxon>
        <taxon>eudicotyledons</taxon>
        <taxon>Gunneridae</taxon>
        <taxon>Pentapetalae</taxon>
        <taxon>asterids</taxon>
        <taxon>campanulids</taxon>
        <taxon>Asterales</taxon>
        <taxon>Asteraceae</taxon>
        <taxon>Asteroideae</taxon>
        <taxon>Heliantheae alliance</taxon>
        <taxon>Tageteae</taxon>
        <taxon>Tagetes</taxon>
    </lineage>
</organism>
<sequence>MEIEARDHEQPDRFSKDWPFSYFKFDRKRDSAEHVRNSMLVVAALVVAASYGAVMSPPDVFEKWSRYTQLVFIYANTLAWSTSFFIIEMLTASFPFQRELQLSYIAMGAAYGVVAAEQANLSNGVSYITLGLCFLAPYIIRTIPTYIKNKCCGR</sequence>
<evidence type="ECO:0000313" key="2">
    <source>
        <dbReference type="EMBL" id="KAK1425411.1"/>
    </source>
</evidence>
<comment type="caution">
    <text evidence="2">The sequence shown here is derived from an EMBL/GenBank/DDBJ whole genome shotgun (WGS) entry which is preliminary data.</text>
</comment>
<dbReference type="Proteomes" id="UP001229421">
    <property type="component" value="Unassembled WGS sequence"/>
</dbReference>
<dbReference type="AlphaFoldDB" id="A0AAD8KQI9"/>